<dbReference type="AlphaFoldDB" id="A0AAD9KAH0"/>
<comment type="caution">
    <text evidence="1">The sequence shown here is derived from an EMBL/GenBank/DDBJ whole genome shotgun (WGS) entry which is preliminary data.</text>
</comment>
<keyword evidence="2" id="KW-1185">Reference proteome</keyword>
<evidence type="ECO:0000313" key="1">
    <source>
        <dbReference type="EMBL" id="KAK2168094.1"/>
    </source>
</evidence>
<accession>A0AAD9KAH0</accession>
<proteinExistence type="predicted"/>
<sequence length="213" mass="23797">MALNNARQIPFASDEQLQLLAKAKTSYMDAAFKLIRKPFIPMFSVPPCFSNVVTSTSKKLFNGLGTITPIYTQLMQTSLKPDIHTFDMFMGKFTARCIEQSGVHLCRIPTQVFDTTVPDLAQIVCALLAIKCYLVHISHGRCEKWRTTSKDDDVLSIVSLSTDSSVCTTAVCGIKVRQKRLKTIWCFPAASRGRKECHLQEAMLMSPSCHKTV</sequence>
<dbReference type="Proteomes" id="UP001208570">
    <property type="component" value="Unassembled WGS sequence"/>
</dbReference>
<gene>
    <name evidence="1" type="ORF">LSH36_20g00075</name>
</gene>
<organism evidence="1 2">
    <name type="scientific">Paralvinella palmiformis</name>
    <dbReference type="NCBI Taxonomy" id="53620"/>
    <lineage>
        <taxon>Eukaryota</taxon>
        <taxon>Metazoa</taxon>
        <taxon>Spiralia</taxon>
        <taxon>Lophotrochozoa</taxon>
        <taxon>Annelida</taxon>
        <taxon>Polychaeta</taxon>
        <taxon>Sedentaria</taxon>
        <taxon>Canalipalpata</taxon>
        <taxon>Terebellida</taxon>
        <taxon>Terebelliformia</taxon>
        <taxon>Alvinellidae</taxon>
        <taxon>Paralvinella</taxon>
    </lineage>
</organism>
<dbReference type="EMBL" id="JAODUP010000020">
    <property type="protein sequence ID" value="KAK2168094.1"/>
    <property type="molecule type" value="Genomic_DNA"/>
</dbReference>
<reference evidence="1" key="1">
    <citation type="journal article" date="2023" name="Mol. Biol. Evol.">
        <title>Third-Generation Sequencing Reveals the Adaptive Role of the Epigenome in Three Deep-Sea Polychaetes.</title>
        <authorList>
            <person name="Perez M."/>
            <person name="Aroh O."/>
            <person name="Sun Y."/>
            <person name="Lan Y."/>
            <person name="Juniper S.K."/>
            <person name="Young C.R."/>
            <person name="Angers B."/>
            <person name="Qian P.Y."/>
        </authorList>
    </citation>
    <scope>NUCLEOTIDE SEQUENCE</scope>
    <source>
        <strain evidence="1">P08H-3</strain>
    </source>
</reference>
<evidence type="ECO:0000313" key="2">
    <source>
        <dbReference type="Proteomes" id="UP001208570"/>
    </source>
</evidence>
<name>A0AAD9KAH0_9ANNE</name>
<protein>
    <submittedName>
        <fullName evidence="1">Uncharacterized protein</fullName>
    </submittedName>
</protein>